<gene>
    <name evidence="1" type="ORF">HNY73_006492</name>
</gene>
<dbReference type="GO" id="GO:0003735">
    <property type="term" value="F:structural constituent of ribosome"/>
    <property type="evidence" value="ECO:0007669"/>
    <property type="project" value="InterPro"/>
</dbReference>
<dbReference type="InterPro" id="IPR032053">
    <property type="entry name" value="Ribosomal_mS34"/>
</dbReference>
<reference evidence="1" key="1">
    <citation type="journal article" date="2020" name="bioRxiv">
        <title>Chromosome-level reference genome of the European wasp spider Argiope bruennichi: a resource for studies on range expansion and evolutionary adaptation.</title>
        <authorList>
            <person name="Sheffer M.M."/>
            <person name="Hoppe A."/>
            <person name="Krehenwinkel H."/>
            <person name="Uhl G."/>
            <person name="Kuss A.W."/>
            <person name="Jensen L."/>
            <person name="Jensen C."/>
            <person name="Gillespie R.G."/>
            <person name="Hoff K.J."/>
            <person name="Prost S."/>
        </authorList>
    </citation>
    <scope>NUCLEOTIDE SEQUENCE</scope>
</reference>
<dbReference type="GO" id="GO:0005739">
    <property type="term" value="C:mitochondrion"/>
    <property type="evidence" value="ECO:0007669"/>
    <property type="project" value="InterPro"/>
</dbReference>
<dbReference type="PANTHER" id="PTHR28589">
    <property type="entry name" value="28S RIBOSOMAL PROTEIN S34, MITOCHONDRIAL"/>
    <property type="match status" value="1"/>
</dbReference>
<proteinExistence type="predicted"/>
<keyword evidence="2" id="KW-1185">Reference proteome</keyword>
<evidence type="ECO:0000313" key="2">
    <source>
        <dbReference type="Proteomes" id="UP000807504"/>
    </source>
</evidence>
<dbReference type="AlphaFoldDB" id="A0A8T0FDX8"/>
<organism evidence="1 2">
    <name type="scientific">Argiope bruennichi</name>
    <name type="common">Wasp spider</name>
    <name type="synonym">Aranea bruennichi</name>
    <dbReference type="NCBI Taxonomy" id="94029"/>
    <lineage>
        <taxon>Eukaryota</taxon>
        <taxon>Metazoa</taxon>
        <taxon>Ecdysozoa</taxon>
        <taxon>Arthropoda</taxon>
        <taxon>Chelicerata</taxon>
        <taxon>Arachnida</taxon>
        <taxon>Araneae</taxon>
        <taxon>Araneomorphae</taxon>
        <taxon>Entelegynae</taxon>
        <taxon>Araneoidea</taxon>
        <taxon>Araneidae</taxon>
        <taxon>Argiope</taxon>
    </lineage>
</organism>
<reference evidence="1" key="2">
    <citation type="submission" date="2020-06" db="EMBL/GenBank/DDBJ databases">
        <authorList>
            <person name="Sheffer M."/>
        </authorList>
    </citation>
    <scope>NUCLEOTIDE SEQUENCE</scope>
</reference>
<dbReference type="PANTHER" id="PTHR28589:SF1">
    <property type="entry name" value="SMALL RIBOSOMAL SUBUNIT PROTEIN MS34"/>
    <property type="match status" value="1"/>
</dbReference>
<dbReference type="Pfam" id="PF16053">
    <property type="entry name" value="MRP-S34"/>
    <property type="match status" value="1"/>
</dbReference>
<accession>A0A8T0FDX8</accession>
<dbReference type="Proteomes" id="UP000807504">
    <property type="component" value="Unassembled WGS sequence"/>
</dbReference>
<dbReference type="EMBL" id="JABXBU010000012">
    <property type="protein sequence ID" value="KAF8788448.1"/>
    <property type="molecule type" value="Genomic_DNA"/>
</dbReference>
<protein>
    <submittedName>
        <fullName evidence="1">Uncharacterized protein</fullName>
    </submittedName>
</protein>
<evidence type="ECO:0000313" key="1">
    <source>
        <dbReference type="EMBL" id="KAF8788448.1"/>
    </source>
</evidence>
<name>A0A8T0FDX8_ARGBR</name>
<sequence>MVLTIYMKWFTSPDDNYALYLEVRTKSYKISALGIDSSDQKRQNPSSPGGSFKPVNVVSFNFQVRSHFYLRFLDCNNLYIMVLWNNEELHLLECGCVHHLLCLLDNLDSLSHEPNAAGRMRYSHFVCRTMNYGIGRVLMRNSYKKYPELSFYVIRKVVPLRELIGVGPEEMVYGNVWAEEVFRGRKLEGMKLIQDPTYLPDWHLIPREDEDEYLNYQSQETVKILPKYDSLPPVLAEIARKKNPQEEPKMEVVYRNLSEHLLYKIAEDGMTPDYKRKVQMPDKFKTGIRP</sequence>
<comment type="caution">
    <text evidence="1">The sequence shown here is derived from an EMBL/GenBank/DDBJ whole genome shotgun (WGS) entry which is preliminary data.</text>
</comment>